<comment type="caution">
    <text evidence="2">The sequence shown here is derived from an EMBL/GenBank/DDBJ whole genome shotgun (WGS) entry which is preliminary data.</text>
</comment>
<keyword evidence="1" id="KW-1133">Transmembrane helix</keyword>
<accession>A0ABW6WP81</accession>
<name>A0ABW6WP81_9ACTN</name>
<evidence type="ECO:0000256" key="1">
    <source>
        <dbReference type="SAM" id="Phobius"/>
    </source>
</evidence>
<dbReference type="Proteomes" id="UP001602245">
    <property type="component" value="Unassembled WGS sequence"/>
</dbReference>
<feature type="transmembrane region" description="Helical" evidence="1">
    <location>
        <begin position="68"/>
        <end position="87"/>
    </location>
</feature>
<reference evidence="2 3" key="1">
    <citation type="submission" date="2024-10" db="EMBL/GenBank/DDBJ databases">
        <title>The Natural Products Discovery Center: Release of the First 8490 Sequenced Strains for Exploring Actinobacteria Biosynthetic Diversity.</title>
        <authorList>
            <person name="Kalkreuter E."/>
            <person name="Kautsar S.A."/>
            <person name="Yang D."/>
            <person name="Bader C.D."/>
            <person name="Teijaro C.N."/>
            <person name="Fluegel L."/>
            <person name="Davis C.M."/>
            <person name="Simpson J.R."/>
            <person name="Lauterbach L."/>
            <person name="Steele A.D."/>
            <person name="Gui C."/>
            <person name="Meng S."/>
            <person name="Li G."/>
            <person name="Viehrig K."/>
            <person name="Ye F."/>
            <person name="Su P."/>
            <person name="Kiefer A.F."/>
            <person name="Nichols A."/>
            <person name="Cepeda A.J."/>
            <person name="Yan W."/>
            <person name="Fan B."/>
            <person name="Jiang Y."/>
            <person name="Adhikari A."/>
            <person name="Zheng C.-J."/>
            <person name="Schuster L."/>
            <person name="Cowan T.M."/>
            <person name="Smanski M.J."/>
            <person name="Chevrette M.G."/>
            <person name="De Carvalho L.P.S."/>
            <person name="Shen B."/>
        </authorList>
    </citation>
    <scope>NUCLEOTIDE SEQUENCE [LARGE SCALE GENOMIC DNA]</scope>
    <source>
        <strain evidence="2 3">NPDC000087</strain>
    </source>
</reference>
<sequence length="92" mass="9722">MSEQTGDTAAPAPKPTIAELRAEIKLTRAELGETVQALTAKADVKSRALGQLEQSRQRAREAVVANQVPIALVAAGIVAVVGIILVVRGRRR</sequence>
<evidence type="ECO:0000313" key="3">
    <source>
        <dbReference type="Proteomes" id="UP001602245"/>
    </source>
</evidence>
<keyword evidence="1" id="KW-0812">Transmembrane</keyword>
<protein>
    <submittedName>
        <fullName evidence="2">DUF3618 domain-containing protein</fullName>
    </submittedName>
</protein>
<dbReference type="RefSeq" id="WP_020517661.1">
    <property type="nucleotide sequence ID" value="NZ_JBIAZU010000006.1"/>
</dbReference>
<proteinExistence type="predicted"/>
<dbReference type="InterPro" id="IPR022062">
    <property type="entry name" value="DUF3618"/>
</dbReference>
<dbReference type="EMBL" id="JBIAZU010000006">
    <property type="protein sequence ID" value="MFF5294681.1"/>
    <property type="molecule type" value="Genomic_DNA"/>
</dbReference>
<dbReference type="Pfam" id="PF12277">
    <property type="entry name" value="DUF3618"/>
    <property type="match status" value="1"/>
</dbReference>
<evidence type="ECO:0000313" key="2">
    <source>
        <dbReference type="EMBL" id="MFF5294681.1"/>
    </source>
</evidence>
<keyword evidence="1" id="KW-0472">Membrane</keyword>
<gene>
    <name evidence="2" type="ORF">ACFY35_35015</name>
</gene>
<organism evidence="2 3">
    <name type="scientific">Paractinoplanes globisporus</name>
    <dbReference type="NCBI Taxonomy" id="113565"/>
    <lineage>
        <taxon>Bacteria</taxon>
        <taxon>Bacillati</taxon>
        <taxon>Actinomycetota</taxon>
        <taxon>Actinomycetes</taxon>
        <taxon>Micromonosporales</taxon>
        <taxon>Micromonosporaceae</taxon>
        <taxon>Paractinoplanes</taxon>
    </lineage>
</organism>
<keyword evidence="3" id="KW-1185">Reference proteome</keyword>